<feature type="domain" description="Thioredoxin-like fold" evidence="9">
    <location>
        <begin position="116"/>
        <end position="242"/>
    </location>
</feature>
<dbReference type="GO" id="GO:0042597">
    <property type="term" value="C:periplasmic space"/>
    <property type="evidence" value="ECO:0007669"/>
    <property type="project" value="UniProtKB-SubCell"/>
</dbReference>
<evidence type="ECO:0000259" key="9">
    <source>
        <dbReference type="Pfam" id="PF13098"/>
    </source>
</evidence>
<proteinExistence type="inferred from homology"/>
<evidence type="ECO:0000256" key="6">
    <source>
        <dbReference type="ARBA" id="ARBA00023284"/>
    </source>
</evidence>
<dbReference type="CDD" id="cd03020">
    <property type="entry name" value="DsbA_DsbC_DsbG"/>
    <property type="match status" value="1"/>
</dbReference>
<comment type="function">
    <text evidence="7">Required for disulfide bond formation in some periplasmic proteins. Acts by transferring its disulfide bond to other proteins and is reduced in the process.</text>
</comment>
<evidence type="ECO:0000256" key="2">
    <source>
        <dbReference type="ARBA" id="ARBA00009813"/>
    </source>
</evidence>
<keyword evidence="11" id="KW-1185">Reference proteome</keyword>
<dbReference type="InterPro" id="IPR036249">
    <property type="entry name" value="Thioredoxin-like_sf"/>
</dbReference>
<feature type="chain" id="PRO_5010007381" description="Thiol:disulfide interchange protein" evidence="7">
    <location>
        <begin position="23"/>
        <end position="245"/>
    </location>
</feature>
<dbReference type="InterPro" id="IPR009094">
    <property type="entry name" value="DiS-bond_isomerase_DsbC/G_N_sf"/>
</dbReference>
<evidence type="ECO:0000256" key="5">
    <source>
        <dbReference type="ARBA" id="ARBA00023157"/>
    </source>
</evidence>
<evidence type="ECO:0000259" key="8">
    <source>
        <dbReference type="Pfam" id="PF10411"/>
    </source>
</evidence>
<keyword evidence="5" id="KW-1015">Disulfide bond</keyword>
<keyword evidence="4 7" id="KW-0574">Periplasm</keyword>
<dbReference type="EMBL" id="JMSZ01000016">
    <property type="protein sequence ID" value="KDE40328.1"/>
    <property type="molecule type" value="Genomic_DNA"/>
</dbReference>
<dbReference type="Pfam" id="PF10411">
    <property type="entry name" value="DsbC_N"/>
    <property type="match status" value="1"/>
</dbReference>
<dbReference type="SUPFAM" id="SSF54423">
    <property type="entry name" value="DsbC/DsbG N-terminal domain-like"/>
    <property type="match status" value="1"/>
</dbReference>
<evidence type="ECO:0000256" key="7">
    <source>
        <dbReference type="RuleBase" id="RU364038"/>
    </source>
</evidence>
<dbReference type="SUPFAM" id="SSF52833">
    <property type="entry name" value="Thioredoxin-like"/>
    <property type="match status" value="1"/>
</dbReference>
<dbReference type="InterPro" id="IPR012336">
    <property type="entry name" value="Thioredoxin-like_fold"/>
</dbReference>
<dbReference type="InterPro" id="IPR033954">
    <property type="entry name" value="DiS-bond_Isoase_DsbC/G"/>
</dbReference>
<gene>
    <name evidence="10" type="ORF">ADINL_0920</name>
</gene>
<name>A0A063Y1Z2_9GAMM</name>
<comment type="similarity">
    <text evidence="2 7">Belongs to the thioredoxin family. DsbC subfamily.</text>
</comment>
<dbReference type="Pfam" id="PF13098">
    <property type="entry name" value="Thioredoxin_2"/>
    <property type="match status" value="1"/>
</dbReference>
<comment type="caution">
    <text evidence="10">The sequence shown here is derived from an EMBL/GenBank/DDBJ whole genome shotgun (WGS) entry which is preliminary data.</text>
</comment>
<evidence type="ECO:0000256" key="4">
    <source>
        <dbReference type="ARBA" id="ARBA00022764"/>
    </source>
</evidence>
<dbReference type="OrthoDB" id="12976at2"/>
<comment type="subcellular location">
    <subcellularLocation>
        <location evidence="1 7">Periplasm</location>
    </subcellularLocation>
</comment>
<dbReference type="Gene3D" id="3.10.450.70">
    <property type="entry name" value="Disulphide bond isomerase, DsbC/G, N-terminal"/>
    <property type="match status" value="1"/>
</dbReference>
<evidence type="ECO:0000256" key="1">
    <source>
        <dbReference type="ARBA" id="ARBA00004418"/>
    </source>
</evidence>
<dbReference type="AlphaFoldDB" id="A0A063Y1Z2"/>
<dbReference type="Proteomes" id="UP000027318">
    <property type="component" value="Unassembled WGS sequence"/>
</dbReference>
<feature type="signal peptide" evidence="7">
    <location>
        <begin position="1"/>
        <end position="22"/>
    </location>
</feature>
<evidence type="ECO:0000256" key="3">
    <source>
        <dbReference type="ARBA" id="ARBA00022729"/>
    </source>
</evidence>
<keyword evidence="3 7" id="KW-0732">Signal</keyword>
<protein>
    <recommendedName>
        <fullName evidence="7">Thiol:disulfide interchange protein</fullName>
    </recommendedName>
</protein>
<sequence length="245" mass="27212">MKRTTQWVVLLASLVFSAQALADARDVIREQLYKADSRIPVKSIEPTEMSSVYEVALESGELIYAHESGEFFMVGHLFRIDDQQGLVNVTEQTQNRMRLDALAAVPAEQMITYPAHGERKTSLKIFTDVDCPYCRQMHDEVEALNEMGIEVSYLAFPRGGPNTATYRTMVSIWCGDTAEERNQLMDRVKSGATVAEKSCENPVFDQLVLGQRIGVSGTPAMVLEDGTLIPGYMPAARIGQMLGIQ</sequence>
<feature type="domain" description="Disulphide bond isomerase DsbC/G N-terminal" evidence="8">
    <location>
        <begin position="22"/>
        <end position="91"/>
    </location>
</feature>
<dbReference type="STRING" id="267850.ADINL_0920"/>
<dbReference type="InterPro" id="IPR018950">
    <property type="entry name" value="DiS-bond_isomerase_DsbC/G_N"/>
</dbReference>
<evidence type="ECO:0000313" key="10">
    <source>
        <dbReference type="EMBL" id="KDE40328.1"/>
    </source>
</evidence>
<reference evidence="10 11" key="1">
    <citation type="journal article" date="2005" name="Int. J. Syst. Evol. Microbiol.">
        <title>Nitrincola lacisaponensis gen. nov., sp. nov., a novel alkaliphilic bacterium isolated from an alkaline, saline lake.</title>
        <authorList>
            <person name="Dimitriu P.A."/>
            <person name="Shukla S.K."/>
            <person name="Conradt J."/>
            <person name="Marquez M.C."/>
            <person name="Ventosa A."/>
            <person name="Maglia A."/>
            <person name="Peyton B.M."/>
            <person name="Pinkart H.C."/>
            <person name="Mormile M.R."/>
        </authorList>
    </citation>
    <scope>NUCLEOTIDE SEQUENCE [LARGE SCALE GENOMIC DNA]</scope>
    <source>
        <strain evidence="10 11">4CA</strain>
    </source>
</reference>
<dbReference type="PANTHER" id="PTHR35272:SF3">
    <property type="entry name" value="THIOL:DISULFIDE INTERCHANGE PROTEIN DSBC"/>
    <property type="match status" value="1"/>
</dbReference>
<evidence type="ECO:0000313" key="11">
    <source>
        <dbReference type="Proteomes" id="UP000027318"/>
    </source>
</evidence>
<dbReference type="Gene3D" id="3.40.30.10">
    <property type="entry name" value="Glutaredoxin"/>
    <property type="match status" value="1"/>
</dbReference>
<organism evidence="10 11">
    <name type="scientific">Nitrincola lacisaponensis</name>
    <dbReference type="NCBI Taxonomy" id="267850"/>
    <lineage>
        <taxon>Bacteria</taxon>
        <taxon>Pseudomonadati</taxon>
        <taxon>Pseudomonadota</taxon>
        <taxon>Gammaproteobacteria</taxon>
        <taxon>Oceanospirillales</taxon>
        <taxon>Oceanospirillaceae</taxon>
        <taxon>Nitrincola</taxon>
    </lineage>
</organism>
<keyword evidence="6 7" id="KW-0676">Redox-active center</keyword>
<accession>A0A063Y1Z2</accession>
<dbReference type="InterPro" id="IPR051470">
    <property type="entry name" value="Thiol:disulfide_interchange"/>
</dbReference>
<dbReference type="RefSeq" id="WP_036544399.1">
    <property type="nucleotide sequence ID" value="NZ_JMSZ01000016.1"/>
</dbReference>
<dbReference type="PANTHER" id="PTHR35272">
    <property type="entry name" value="THIOL:DISULFIDE INTERCHANGE PROTEIN DSBC-RELATED"/>
    <property type="match status" value="1"/>
</dbReference>